<organism evidence="5 6">
    <name type="scientific">Pedobacter agri</name>
    <dbReference type="NCBI Taxonomy" id="454586"/>
    <lineage>
        <taxon>Bacteria</taxon>
        <taxon>Pseudomonadati</taxon>
        <taxon>Bacteroidota</taxon>
        <taxon>Sphingobacteriia</taxon>
        <taxon>Sphingobacteriales</taxon>
        <taxon>Sphingobacteriaceae</taxon>
        <taxon>Pedobacter</taxon>
    </lineage>
</organism>
<dbReference type="Pfam" id="PF01593">
    <property type="entry name" value="Amino_oxidase"/>
    <property type="match status" value="1"/>
</dbReference>
<protein>
    <recommendedName>
        <fullName evidence="3">Pyridine nucleotide-disulfide oxidoreductase domain-containing protein 2</fullName>
    </recommendedName>
</protein>
<sequence>MQKNYEYDAVVVGSGPNGLACAIQLQRSGLSVLLIEGSEQIGGGMRSKEFFPGYLSDVCSAIHPMAAGSPFFSQLPLTDYGLEYINPPVLAAHPFDNGTSASLKSSLYETANGLGIDKGDYLDLMQPIVENWPKLAEDILGPFKIPKELIASLQFGLSAMKSAKWLSNRFKTEEAKALFAGMAAHSFLPLDQLSTAAVGLVLMANGHLKGWPLPKGGSQAIANALLSYFESLGGKVQMGWMVRSYGEIPPAKAVIFDTGPKQLIEIAGDHLPSIYKKRLQKFRYGPGVFKIDWALSEPVPFTASDCRKAGTVHLGGTFNEIAATEKATFNGKIAENPFVLLAQQSLFDADRVPKGKQVLWGYCHVPNGSTVDMTNAVEQQIERFAPGFRDTIIDRHIINTAQFEAYNPNYIGGDINGGVLDLAQLYSRPILSVSPYRTPANGIYICSASTPPGGGVHGMCGFHAANAVLKDIK</sequence>
<evidence type="ECO:0000313" key="5">
    <source>
        <dbReference type="EMBL" id="MCX3266243.1"/>
    </source>
</evidence>
<comment type="subunit">
    <text evidence="2">Interacts with COX5B; this interaction may contribute to localize PYROXD2 to the inner face of the inner mitochondrial membrane.</text>
</comment>
<evidence type="ECO:0000256" key="1">
    <source>
        <dbReference type="ARBA" id="ARBA00037217"/>
    </source>
</evidence>
<evidence type="ECO:0000256" key="2">
    <source>
        <dbReference type="ARBA" id="ARBA00038825"/>
    </source>
</evidence>
<dbReference type="PRINTS" id="PR00411">
    <property type="entry name" value="PNDRDTASEI"/>
</dbReference>
<dbReference type="GO" id="GO:0016491">
    <property type="term" value="F:oxidoreductase activity"/>
    <property type="evidence" value="ECO:0007669"/>
    <property type="project" value="InterPro"/>
</dbReference>
<evidence type="ECO:0000313" key="6">
    <source>
        <dbReference type="Proteomes" id="UP001142592"/>
    </source>
</evidence>
<name>A0A9X3DEF6_9SPHI</name>
<dbReference type="PANTHER" id="PTHR10668:SF105">
    <property type="entry name" value="DEHYDROGENASE-RELATED"/>
    <property type="match status" value="1"/>
</dbReference>
<accession>A0A9X3DEF6</accession>
<dbReference type="Gene3D" id="3.90.660.50">
    <property type="match status" value="1"/>
</dbReference>
<gene>
    <name evidence="5" type="ORF">OQZ29_15905</name>
</gene>
<feature type="domain" description="Amine oxidase" evidence="4">
    <location>
        <begin position="18"/>
        <end position="244"/>
    </location>
</feature>
<dbReference type="InterPro" id="IPR002937">
    <property type="entry name" value="Amino_oxidase"/>
</dbReference>
<dbReference type="Proteomes" id="UP001142592">
    <property type="component" value="Unassembled WGS sequence"/>
</dbReference>
<dbReference type="EMBL" id="JAPJUH010000004">
    <property type="protein sequence ID" value="MCX3266243.1"/>
    <property type="molecule type" value="Genomic_DNA"/>
</dbReference>
<reference evidence="5" key="1">
    <citation type="submission" date="2022-11" db="EMBL/GenBank/DDBJ databases">
        <authorList>
            <person name="Graham C."/>
            <person name="Newman J.D."/>
        </authorList>
    </citation>
    <scope>NUCLEOTIDE SEQUENCE</scope>
    <source>
        <strain evidence="5">DSM 19486</strain>
    </source>
</reference>
<dbReference type="InterPro" id="IPR036188">
    <property type="entry name" value="FAD/NAD-bd_sf"/>
</dbReference>
<dbReference type="AlphaFoldDB" id="A0A9X3DEF6"/>
<evidence type="ECO:0000256" key="3">
    <source>
        <dbReference type="ARBA" id="ARBA00040298"/>
    </source>
</evidence>
<comment type="caution">
    <text evidence="5">The sequence shown here is derived from an EMBL/GenBank/DDBJ whole genome shotgun (WGS) entry which is preliminary data.</text>
</comment>
<proteinExistence type="predicted"/>
<keyword evidence="6" id="KW-1185">Reference proteome</keyword>
<dbReference type="SUPFAM" id="SSF51905">
    <property type="entry name" value="FAD/NAD(P)-binding domain"/>
    <property type="match status" value="1"/>
</dbReference>
<dbReference type="RefSeq" id="WP_266270242.1">
    <property type="nucleotide sequence ID" value="NZ_JAPJUH010000004.1"/>
</dbReference>
<dbReference type="PANTHER" id="PTHR10668">
    <property type="entry name" value="PHYTOENE DEHYDROGENASE"/>
    <property type="match status" value="1"/>
</dbReference>
<evidence type="ECO:0000259" key="4">
    <source>
        <dbReference type="Pfam" id="PF01593"/>
    </source>
</evidence>
<comment type="function">
    <text evidence="1">Probable oxidoreductase that may play a role as regulator of mitochondrial function.</text>
</comment>
<dbReference type="Gene3D" id="3.50.50.60">
    <property type="entry name" value="FAD/NAD(P)-binding domain"/>
    <property type="match status" value="1"/>
</dbReference>